<name>A0A5B7FS14_PORTR</name>
<evidence type="ECO:0000313" key="1">
    <source>
        <dbReference type="EMBL" id="MPC47164.1"/>
    </source>
</evidence>
<dbReference type="AlphaFoldDB" id="A0A5B7FS14"/>
<gene>
    <name evidence="1" type="ORF">E2C01_040900</name>
</gene>
<proteinExistence type="predicted"/>
<dbReference type="Proteomes" id="UP000324222">
    <property type="component" value="Unassembled WGS sequence"/>
</dbReference>
<protein>
    <submittedName>
        <fullName evidence="1">Uncharacterized protein</fullName>
    </submittedName>
</protein>
<sequence length="78" mass="8618">MPRVSGCWPASFTKAMAGNTSKVNNIPESFAASSTASTSTPVQGAHLAHTLQIIRTSAIRMLRRFWEARRCALYIYVM</sequence>
<evidence type="ECO:0000313" key="2">
    <source>
        <dbReference type="Proteomes" id="UP000324222"/>
    </source>
</evidence>
<comment type="caution">
    <text evidence="1">The sequence shown here is derived from an EMBL/GenBank/DDBJ whole genome shotgun (WGS) entry which is preliminary data.</text>
</comment>
<reference evidence="1 2" key="1">
    <citation type="submission" date="2019-05" db="EMBL/GenBank/DDBJ databases">
        <title>Another draft genome of Portunus trituberculatus and its Hox gene families provides insights of decapod evolution.</title>
        <authorList>
            <person name="Jeong J.-H."/>
            <person name="Song I."/>
            <person name="Kim S."/>
            <person name="Choi T."/>
            <person name="Kim D."/>
            <person name="Ryu S."/>
            <person name="Kim W."/>
        </authorList>
    </citation>
    <scope>NUCLEOTIDE SEQUENCE [LARGE SCALE GENOMIC DNA]</scope>
    <source>
        <tissue evidence="1">Muscle</tissue>
    </source>
</reference>
<keyword evidence="2" id="KW-1185">Reference proteome</keyword>
<organism evidence="1 2">
    <name type="scientific">Portunus trituberculatus</name>
    <name type="common">Swimming crab</name>
    <name type="synonym">Neptunus trituberculatus</name>
    <dbReference type="NCBI Taxonomy" id="210409"/>
    <lineage>
        <taxon>Eukaryota</taxon>
        <taxon>Metazoa</taxon>
        <taxon>Ecdysozoa</taxon>
        <taxon>Arthropoda</taxon>
        <taxon>Crustacea</taxon>
        <taxon>Multicrustacea</taxon>
        <taxon>Malacostraca</taxon>
        <taxon>Eumalacostraca</taxon>
        <taxon>Eucarida</taxon>
        <taxon>Decapoda</taxon>
        <taxon>Pleocyemata</taxon>
        <taxon>Brachyura</taxon>
        <taxon>Eubrachyura</taxon>
        <taxon>Portunoidea</taxon>
        <taxon>Portunidae</taxon>
        <taxon>Portuninae</taxon>
        <taxon>Portunus</taxon>
    </lineage>
</organism>
<dbReference type="EMBL" id="VSRR010007586">
    <property type="protein sequence ID" value="MPC47164.1"/>
    <property type="molecule type" value="Genomic_DNA"/>
</dbReference>
<accession>A0A5B7FS14</accession>